<keyword evidence="1" id="KW-1133">Transmembrane helix</keyword>
<proteinExistence type="predicted"/>
<evidence type="ECO:0000313" key="3">
    <source>
        <dbReference type="Proteomes" id="UP000692954"/>
    </source>
</evidence>
<keyword evidence="1" id="KW-0472">Membrane</keyword>
<dbReference type="EMBL" id="CAJJDN010000267">
    <property type="protein sequence ID" value="CAD8130158.1"/>
    <property type="molecule type" value="Genomic_DNA"/>
</dbReference>
<evidence type="ECO:0000256" key="1">
    <source>
        <dbReference type="SAM" id="Phobius"/>
    </source>
</evidence>
<reference evidence="2" key="1">
    <citation type="submission" date="2021-01" db="EMBL/GenBank/DDBJ databases">
        <authorList>
            <consortium name="Genoscope - CEA"/>
            <person name="William W."/>
        </authorList>
    </citation>
    <scope>NUCLEOTIDE SEQUENCE</scope>
</reference>
<evidence type="ECO:0000313" key="2">
    <source>
        <dbReference type="EMBL" id="CAD8130158.1"/>
    </source>
</evidence>
<protein>
    <recommendedName>
        <fullName evidence="4">Transmembrane protein</fullName>
    </recommendedName>
</protein>
<keyword evidence="3" id="KW-1185">Reference proteome</keyword>
<comment type="caution">
    <text evidence="2">The sequence shown here is derived from an EMBL/GenBank/DDBJ whole genome shotgun (WGS) entry which is preliminary data.</text>
</comment>
<name>A0A8S1RPN0_9CILI</name>
<accession>A0A8S1RPN0</accession>
<feature type="transmembrane region" description="Helical" evidence="1">
    <location>
        <begin position="57"/>
        <end position="76"/>
    </location>
</feature>
<keyword evidence="1" id="KW-0812">Transmembrane</keyword>
<sequence>MITLQEVFGENLLKSPPNLEMAENHNKAQIIHEAIVEKSERCSCCNQPIQTMNQFKYFLVLKVYFILLILSLDYTIQSKTTKEIYALIVKIVKRIQIIIYQQQIEQTVKIMKMITFQIYYIQFQLLCNQFSFDIINAILWIINMILKKQLKAAHLKFNLKD</sequence>
<dbReference type="AlphaFoldDB" id="A0A8S1RPN0"/>
<evidence type="ECO:0008006" key="4">
    <source>
        <dbReference type="Google" id="ProtNLM"/>
    </source>
</evidence>
<dbReference type="Proteomes" id="UP000692954">
    <property type="component" value="Unassembled WGS sequence"/>
</dbReference>
<organism evidence="2 3">
    <name type="scientific">Paramecium sonneborni</name>
    <dbReference type="NCBI Taxonomy" id="65129"/>
    <lineage>
        <taxon>Eukaryota</taxon>
        <taxon>Sar</taxon>
        <taxon>Alveolata</taxon>
        <taxon>Ciliophora</taxon>
        <taxon>Intramacronucleata</taxon>
        <taxon>Oligohymenophorea</taxon>
        <taxon>Peniculida</taxon>
        <taxon>Parameciidae</taxon>
        <taxon>Paramecium</taxon>
    </lineage>
</organism>
<gene>
    <name evidence="2" type="ORF">PSON_ATCC_30995.1.T2670006</name>
</gene>
<feature type="transmembrane region" description="Helical" evidence="1">
    <location>
        <begin position="121"/>
        <end position="146"/>
    </location>
</feature>